<name>A0AAW1W3I4_RUBAR</name>
<evidence type="ECO:0000256" key="1">
    <source>
        <dbReference type="SAM" id="MobiDB-lite"/>
    </source>
</evidence>
<protein>
    <submittedName>
        <fullName evidence="3">Uncharacterized protein</fullName>
    </submittedName>
</protein>
<feature type="transmembrane region" description="Helical" evidence="2">
    <location>
        <begin position="75"/>
        <end position="92"/>
    </location>
</feature>
<reference evidence="3 4" key="1">
    <citation type="journal article" date="2023" name="G3 (Bethesda)">
        <title>A chromosome-length genome assembly and annotation of blackberry (Rubus argutus, cv. 'Hillquist').</title>
        <authorList>
            <person name="Bruna T."/>
            <person name="Aryal R."/>
            <person name="Dudchenko O."/>
            <person name="Sargent D.J."/>
            <person name="Mead D."/>
            <person name="Buti M."/>
            <person name="Cavallini A."/>
            <person name="Hytonen T."/>
            <person name="Andres J."/>
            <person name="Pham M."/>
            <person name="Weisz D."/>
            <person name="Mascagni F."/>
            <person name="Usai G."/>
            <person name="Natali L."/>
            <person name="Bassil N."/>
            <person name="Fernandez G.E."/>
            <person name="Lomsadze A."/>
            <person name="Armour M."/>
            <person name="Olukolu B."/>
            <person name="Poorten T."/>
            <person name="Britton C."/>
            <person name="Davik J."/>
            <person name="Ashrafi H."/>
            <person name="Aiden E.L."/>
            <person name="Borodovsky M."/>
            <person name="Worthington M."/>
        </authorList>
    </citation>
    <scope>NUCLEOTIDE SEQUENCE [LARGE SCALE GENOMIC DNA]</scope>
    <source>
        <strain evidence="3">PI 553951</strain>
    </source>
</reference>
<keyword evidence="2" id="KW-0812">Transmembrane</keyword>
<evidence type="ECO:0000313" key="3">
    <source>
        <dbReference type="EMBL" id="KAK9913941.1"/>
    </source>
</evidence>
<dbReference type="AlphaFoldDB" id="A0AAW1W3I4"/>
<feature type="region of interest" description="Disordered" evidence="1">
    <location>
        <begin position="1"/>
        <end position="30"/>
    </location>
</feature>
<sequence>MQLRSSSDASAPPPAAAPSTTRLATTRTTSRASRTPLAISARAFCCRRAAMVGFFMAYVVDALTGVGVVGQTGNFICKAGLLVTVIGIILFRRTEDIDNLKMLADEATFYDKQWQASWQQESGTSPQTGNKS</sequence>
<evidence type="ECO:0000256" key="2">
    <source>
        <dbReference type="SAM" id="Phobius"/>
    </source>
</evidence>
<feature type="compositionally biased region" description="Low complexity" evidence="1">
    <location>
        <begin position="17"/>
        <end position="30"/>
    </location>
</feature>
<proteinExistence type="predicted"/>
<organism evidence="3 4">
    <name type="scientific">Rubus argutus</name>
    <name type="common">Southern blackberry</name>
    <dbReference type="NCBI Taxonomy" id="59490"/>
    <lineage>
        <taxon>Eukaryota</taxon>
        <taxon>Viridiplantae</taxon>
        <taxon>Streptophyta</taxon>
        <taxon>Embryophyta</taxon>
        <taxon>Tracheophyta</taxon>
        <taxon>Spermatophyta</taxon>
        <taxon>Magnoliopsida</taxon>
        <taxon>eudicotyledons</taxon>
        <taxon>Gunneridae</taxon>
        <taxon>Pentapetalae</taxon>
        <taxon>rosids</taxon>
        <taxon>fabids</taxon>
        <taxon>Rosales</taxon>
        <taxon>Rosaceae</taxon>
        <taxon>Rosoideae</taxon>
        <taxon>Rosoideae incertae sedis</taxon>
        <taxon>Rubus</taxon>
    </lineage>
</organism>
<keyword evidence="2" id="KW-1133">Transmembrane helix</keyword>
<dbReference type="Proteomes" id="UP001457282">
    <property type="component" value="Unassembled WGS sequence"/>
</dbReference>
<feature type="transmembrane region" description="Helical" evidence="2">
    <location>
        <begin position="49"/>
        <end position="69"/>
    </location>
</feature>
<feature type="compositionally biased region" description="Low complexity" evidence="1">
    <location>
        <begin position="1"/>
        <end position="10"/>
    </location>
</feature>
<accession>A0AAW1W3I4</accession>
<keyword evidence="2" id="KW-0472">Membrane</keyword>
<dbReference type="EMBL" id="JBEDUW010000007">
    <property type="protein sequence ID" value="KAK9913941.1"/>
    <property type="molecule type" value="Genomic_DNA"/>
</dbReference>
<gene>
    <name evidence="3" type="ORF">M0R45_037740</name>
</gene>
<keyword evidence="4" id="KW-1185">Reference proteome</keyword>
<evidence type="ECO:0000313" key="4">
    <source>
        <dbReference type="Proteomes" id="UP001457282"/>
    </source>
</evidence>
<comment type="caution">
    <text evidence="3">The sequence shown here is derived from an EMBL/GenBank/DDBJ whole genome shotgun (WGS) entry which is preliminary data.</text>
</comment>